<keyword evidence="4 7" id="KW-0812">Transmembrane</keyword>
<dbReference type="InterPro" id="IPR022357">
    <property type="entry name" value="MIP_CS"/>
</dbReference>
<accession>A0A2Z4LQI7</accession>
<gene>
    <name evidence="9" type="ORF">HME9304_01053</name>
</gene>
<name>A0A2Z4LQI7_9FLAO</name>
<evidence type="ECO:0000256" key="1">
    <source>
        <dbReference type="ARBA" id="ARBA00004141"/>
    </source>
</evidence>
<feature type="transmembrane region" description="Helical" evidence="8">
    <location>
        <begin position="39"/>
        <end position="61"/>
    </location>
</feature>
<dbReference type="PROSITE" id="PS00221">
    <property type="entry name" value="MIP"/>
    <property type="match status" value="1"/>
</dbReference>
<evidence type="ECO:0000256" key="3">
    <source>
        <dbReference type="ARBA" id="ARBA00022448"/>
    </source>
</evidence>
<comment type="subcellular location">
    <subcellularLocation>
        <location evidence="1">Membrane</location>
        <topology evidence="1">Multi-pass membrane protein</topology>
    </subcellularLocation>
</comment>
<dbReference type="GO" id="GO:0015254">
    <property type="term" value="F:glycerol channel activity"/>
    <property type="evidence" value="ECO:0007669"/>
    <property type="project" value="TreeGrafter"/>
</dbReference>
<dbReference type="GO" id="GO:0005886">
    <property type="term" value="C:plasma membrane"/>
    <property type="evidence" value="ECO:0007669"/>
    <property type="project" value="TreeGrafter"/>
</dbReference>
<evidence type="ECO:0000256" key="8">
    <source>
        <dbReference type="SAM" id="Phobius"/>
    </source>
</evidence>
<dbReference type="InterPro" id="IPR023271">
    <property type="entry name" value="Aquaporin-like"/>
</dbReference>
<dbReference type="SUPFAM" id="SSF81338">
    <property type="entry name" value="Aquaporin-like"/>
    <property type="match status" value="1"/>
</dbReference>
<proteinExistence type="inferred from homology"/>
<dbReference type="Proteomes" id="UP000248536">
    <property type="component" value="Chromosome"/>
</dbReference>
<evidence type="ECO:0000256" key="5">
    <source>
        <dbReference type="ARBA" id="ARBA00022989"/>
    </source>
</evidence>
<protein>
    <submittedName>
        <fullName evidence="9">Glycerol uptake facilitator protein</fullName>
    </submittedName>
</protein>
<dbReference type="RefSeq" id="WP_112377564.1">
    <property type="nucleotide sequence ID" value="NZ_CP030104.1"/>
</dbReference>
<feature type="transmembrane region" description="Helical" evidence="8">
    <location>
        <begin position="221"/>
        <end position="241"/>
    </location>
</feature>
<dbReference type="Gene3D" id="1.20.1080.10">
    <property type="entry name" value="Glycerol uptake facilitator protein"/>
    <property type="match status" value="1"/>
</dbReference>
<evidence type="ECO:0000256" key="6">
    <source>
        <dbReference type="ARBA" id="ARBA00023136"/>
    </source>
</evidence>
<dbReference type="PRINTS" id="PR00783">
    <property type="entry name" value="MINTRINSICP"/>
</dbReference>
<evidence type="ECO:0000313" key="10">
    <source>
        <dbReference type="Proteomes" id="UP000248536"/>
    </source>
</evidence>
<keyword evidence="6 8" id="KW-0472">Membrane</keyword>
<evidence type="ECO:0000256" key="4">
    <source>
        <dbReference type="ARBA" id="ARBA00022692"/>
    </source>
</evidence>
<keyword evidence="5 8" id="KW-1133">Transmembrane helix</keyword>
<keyword evidence="3 7" id="KW-0813">Transport</keyword>
<reference evidence="9 10" key="1">
    <citation type="submission" date="2018-06" db="EMBL/GenBank/DDBJ databases">
        <title>Spongiibacterium sp. HME9304 Genome sequencing and assembly.</title>
        <authorList>
            <person name="Kang H."/>
            <person name="Kim H."/>
            <person name="Joh K."/>
        </authorList>
    </citation>
    <scope>NUCLEOTIDE SEQUENCE [LARGE SCALE GENOMIC DNA]</scope>
    <source>
        <strain evidence="9 10">HME9304</strain>
    </source>
</reference>
<evidence type="ECO:0000256" key="2">
    <source>
        <dbReference type="ARBA" id="ARBA00006175"/>
    </source>
</evidence>
<evidence type="ECO:0000313" key="9">
    <source>
        <dbReference type="EMBL" id="AWX44053.1"/>
    </source>
</evidence>
<dbReference type="EMBL" id="CP030104">
    <property type="protein sequence ID" value="AWX44053.1"/>
    <property type="molecule type" value="Genomic_DNA"/>
</dbReference>
<sequence length="242" mass="25079">MTPFIAEIVGTFLLILLGCGVNANVSLNKTYGNGSGWIVITTGWAFAVYTGVVVAGPYSGAHLNPAVTIGLAVAGEFSIPMIAPYILAQFIGAMLGAFFVWLMNKDHFDATEDGNTKRGVFCNAPAIPNIALNLLTEVLGTFVLVFAVLYFTDAVSSKDNSIIGLGSLGALPVALIVWGIGLSLGGTTGYAINPARDLGPRIIHALVPIKNKGSNGWGYSWIPVVGPILGATIAAGIAMLLS</sequence>
<organism evidence="9 10">
    <name type="scientific">Flagellimonas maritima</name>
    <dbReference type="NCBI Taxonomy" id="1383885"/>
    <lineage>
        <taxon>Bacteria</taxon>
        <taxon>Pseudomonadati</taxon>
        <taxon>Bacteroidota</taxon>
        <taxon>Flavobacteriia</taxon>
        <taxon>Flavobacteriales</taxon>
        <taxon>Flavobacteriaceae</taxon>
        <taxon>Flagellimonas</taxon>
    </lineage>
</organism>
<dbReference type="AlphaFoldDB" id="A0A2Z4LQI7"/>
<dbReference type="PANTHER" id="PTHR43829:SF9">
    <property type="entry name" value="AQUAPORIN-9"/>
    <property type="match status" value="1"/>
</dbReference>
<feature type="transmembrane region" description="Helical" evidence="8">
    <location>
        <begin position="163"/>
        <end position="184"/>
    </location>
</feature>
<feature type="transmembrane region" description="Helical" evidence="8">
    <location>
        <begin position="82"/>
        <end position="103"/>
    </location>
</feature>
<evidence type="ECO:0000256" key="7">
    <source>
        <dbReference type="RuleBase" id="RU000477"/>
    </source>
</evidence>
<comment type="similarity">
    <text evidence="2 7">Belongs to the MIP/aquaporin (TC 1.A.8) family.</text>
</comment>
<dbReference type="KEGG" id="spon:HME9304_01053"/>
<feature type="transmembrane region" description="Helical" evidence="8">
    <location>
        <begin position="130"/>
        <end position="151"/>
    </location>
</feature>
<dbReference type="InterPro" id="IPR000425">
    <property type="entry name" value="MIP"/>
</dbReference>
<dbReference type="PANTHER" id="PTHR43829">
    <property type="entry name" value="AQUAPORIN OR AQUAGLYCEROPORIN RELATED"/>
    <property type="match status" value="1"/>
</dbReference>
<keyword evidence="10" id="KW-1185">Reference proteome</keyword>
<dbReference type="NCBIfam" id="TIGR00861">
    <property type="entry name" value="MIP"/>
    <property type="match status" value="1"/>
</dbReference>
<dbReference type="InterPro" id="IPR050363">
    <property type="entry name" value="MIP/Aquaporin"/>
</dbReference>
<dbReference type="Pfam" id="PF00230">
    <property type="entry name" value="MIP"/>
    <property type="match status" value="1"/>
</dbReference>
<dbReference type="OrthoDB" id="9807293at2"/>